<dbReference type="Gene3D" id="2.120.10.10">
    <property type="match status" value="1"/>
</dbReference>
<dbReference type="CDD" id="cd15482">
    <property type="entry name" value="Sialidase_non-viral"/>
    <property type="match status" value="1"/>
</dbReference>
<protein>
    <recommendedName>
        <fullName evidence="3">exo-alpha-sialidase</fullName>
        <ecNumber evidence="3">3.2.1.18</ecNumber>
    </recommendedName>
</protein>
<feature type="domain" description="Sialidase" evidence="4">
    <location>
        <begin position="174"/>
        <end position="422"/>
    </location>
</feature>
<dbReference type="Pfam" id="PF13088">
    <property type="entry name" value="BNR_2"/>
    <property type="match status" value="1"/>
</dbReference>
<evidence type="ECO:0000256" key="2">
    <source>
        <dbReference type="ARBA" id="ARBA00009348"/>
    </source>
</evidence>
<dbReference type="InterPro" id="IPR026856">
    <property type="entry name" value="Sialidase_fam"/>
</dbReference>
<dbReference type="InterPro" id="IPR023364">
    <property type="entry name" value="Trans_sialidase_dom3"/>
</dbReference>
<evidence type="ECO:0000259" key="4">
    <source>
        <dbReference type="Pfam" id="PF13088"/>
    </source>
</evidence>
<evidence type="ECO:0000256" key="3">
    <source>
        <dbReference type="ARBA" id="ARBA00012733"/>
    </source>
</evidence>
<dbReference type="GO" id="GO:0016020">
    <property type="term" value="C:membrane"/>
    <property type="evidence" value="ECO:0007669"/>
    <property type="project" value="TreeGrafter"/>
</dbReference>
<dbReference type="AlphaFoldDB" id="A0A329LZK4"/>
<dbReference type="GO" id="GO:0004308">
    <property type="term" value="F:exo-alpha-sialidase activity"/>
    <property type="evidence" value="ECO:0007669"/>
    <property type="project" value="UniProtKB-EC"/>
</dbReference>
<dbReference type="GO" id="GO:0006689">
    <property type="term" value="P:ganglioside catabolic process"/>
    <property type="evidence" value="ECO:0007669"/>
    <property type="project" value="TreeGrafter"/>
</dbReference>
<dbReference type="GO" id="GO:0005737">
    <property type="term" value="C:cytoplasm"/>
    <property type="evidence" value="ECO:0007669"/>
    <property type="project" value="TreeGrafter"/>
</dbReference>
<evidence type="ECO:0000313" key="5">
    <source>
        <dbReference type="EMBL" id="RAV13309.1"/>
    </source>
</evidence>
<dbReference type="InterPro" id="IPR011040">
    <property type="entry name" value="Sialidase"/>
</dbReference>
<comment type="caution">
    <text evidence="5">The sequence shown here is derived from an EMBL/GenBank/DDBJ whole genome shotgun (WGS) entry which is preliminary data.</text>
</comment>
<dbReference type="InterPro" id="IPR036278">
    <property type="entry name" value="Sialidase_sf"/>
</dbReference>
<name>A0A329LZK4_9BACL</name>
<dbReference type="SUPFAM" id="SSF50939">
    <property type="entry name" value="Sialidases"/>
    <property type="match status" value="1"/>
</dbReference>
<evidence type="ECO:0000256" key="1">
    <source>
        <dbReference type="ARBA" id="ARBA00000427"/>
    </source>
</evidence>
<evidence type="ECO:0000313" key="6">
    <source>
        <dbReference type="Proteomes" id="UP000250369"/>
    </source>
</evidence>
<dbReference type="PANTHER" id="PTHR10628:SF30">
    <property type="entry name" value="EXO-ALPHA-SIALIDASE"/>
    <property type="match status" value="1"/>
</dbReference>
<dbReference type="OrthoDB" id="7294637at2"/>
<dbReference type="EC" id="3.2.1.18" evidence="3"/>
<proteinExistence type="inferred from homology"/>
<dbReference type="Proteomes" id="UP000250369">
    <property type="component" value="Unassembled WGS sequence"/>
</dbReference>
<dbReference type="RefSeq" id="WP_113035373.1">
    <property type="nucleotide sequence ID" value="NZ_QMFB01000030.1"/>
</dbReference>
<dbReference type="EMBL" id="QMFB01000030">
    <property type="protein sequence ID" value="RAV13309.1"/>
    <property type="molecule type" value="Genomic_DNA"/>
</dbReference>
<sequence length="446" mass="48662">MLDMNDYRTEPIGLFEPGMLESAAYRIPSLLTTKKGTVIAGIDVRWKSARDNPNHIAIGIRRSGDGGETWGPIQLPVRYPGEGAEGAAAIDSALLEDAETGTIWMLFSHTPGGIGLWQSQQSIGFDDQGRRLLYDEAGDEYICDSLGAVYDKAGARTVYTVEENGDVIRDGAYTGNIYLAETVSPRSLLEARTSFLQMIRSDDDGLTWSAPIELNPQVKTPWMKFIGAGPGRGLQLRRGPQAGRLVFPVYFNNTNERMSNALIYSDDHGHSWQLGESPNVGRIWEGKPVSPETLDDAAAQLTESQAVELADGTVRIYMRNHAGTGRTAVSESADGGLTWGEVTFDETLLDPICQSTVIAYPDGAADGQSRLIWANPAHPAERINGTVRLSEDGGRTWAHARTVHPGAFWYSCLTVLDNGDIGLLYEGDGGVIYFTKFTLEWIKSGR</sequence>
<comment type="similarity">
    <text evidence="2">Belongs to the glycosyl hydrolase 33 family.</text>
</comment>
<gene>
    <name evidence="5" type="ORF">DQG23_33415</name>
</gene>
<accession>A0A329LZK4</accession>
<dbReference type="GO" id="GO:0009313">
    <property type="term" value="P:oligosaccharide catabolic process"/>
    <property type="evidence" value="ECO:0007669"/>
    <property type="project" value="TreeGrafter"/>
</dbReference>
<dbReference type="PANTHER" id="PTHR10628">
    <property type="entry name" value="SIALIDASE"/>
    <property type="match status" value="1"/>
</dbReference>
<organism evidence="5 6">
    <name type="scientific">Paenibacillus contaminans</name>
    <dbReference type="NCBI Taxonomy" id="450362"/>
    <lineage>
        <taxon>Bacteria</taxon>
        <taxon>Bacillati</taxon>
        <taxon>Bacillota</taxon>
        <taxon>Bacilli</taxon>
        <taxon>Bacillales</taxon>
        <taxon>Paenibacillaceae</taxon>
        <taxon>Paenibacillus</taxon>
    </lineage>
</organism>
<comment type="catalytic activity">
    <reaction evidence="1">
        <text>Hydrolysis of alpha-(2-&gt;3)-, alpha-(2-&gt;6)-, alpha-(2-&gt;8)- glycosidic linkages of terminal sialic acid residues in oligosaccharides, glycoproteins, glycolipids, colominic acid and synthetic substrates.</text>
        <dbReference type="EC" id="3.2.1.18"/>
    </reaction>
</comment>
<dbReference type="Gene3D" id="2.40.220.10">
    <property type="entry name" value="Intramolecular Trans-sialidase, Domain 3"/>
    <property type="match status" value="1"/>
</dbReference>
<reference evidence="5 6" key="1">
    <citation type="journal article" date="2009" name="Int. J. Syst. Evol. Microbiol.">
        <title>Paenibacillus contaminans sp. nov., isolated from a contaminated laboratory plate.</title>
        <authorList>
            <person name="Chou J.H."/>
            <person name="Lee J.H."/>
            <person name="Lin M.C."/>
            <person name="Chang P.S."/>
            <person name="Arun A.B."/>
            <person name="Young C.C."/>
            <person name="Chen W.M."/>
        </authorList>
    </citation>
    <scope>NUCLEOTIDE SEQUENCE [LARGE SCALE GENOMIC DNA]</scope>
    <source>
        <strain evidence="5 6">CKOBP-6</strain>
    </source>
</reference>
<keyword evidence="6" id="KW-1185">Reference proteome</keyword>